<evidence type="ECO:0000313" key="2">
    <source>
        <dbReference type="Proteomes" id="UP000663722"/>
    </source>
</evidence>
<dbReference type="EMBL" id="CP061800">
    <property type="protein sequence ID" value="QTA89303.1"/>
    <property type="molecule type" value="Genomic_DNA"/>
</dbReference>
<gene>
    <name evidence="1" type="ORF">dnm_053530</name>
</gene>
<dbReference type="KEGG" id="dmm:dnm_053530"/>
<organism evidence="1 2">
    <name type="scientific">Desulfonema magnum</name>
    <dbReference type="NCBI Taxonomy" id="45655"/>
    <lineage>
        <taxon>Bacteria</taxon>
        <taxon>Pseudomonadati</taxon>
        <taxon>Thermodesulfobacteriota</taxon>
        <taxon>Desulfobacteria</taxon>
        <taxon>Desulfobacterales</taxon>
        <taxon>Desulfococcaceae</taxon>
        <taxon>Desulfonema</taxon>
    </lineage>
</organism>
<keyword evidence="2" id="KW-1185">Reference proteome</keyword>
<protein>
    <submittedName>
        <fullName evidence="1">Uncharacterized protein</fullName>
    </submittedName>
</protein>
<evidence type="ECO:0000313" key="1">
    <source>
        <dbReference type="EMBL" id="QTA89303.1"/>
    </source>
</evidence>
<accession>A0A975BPK7</accession>
<reference evidence="1" key="1">
    <citation type="journal article" date="2021" name="Microb. Physiol.">
        <title>Proteogenomic Insights into the Physiology of Marine, Sulfate-Reducing, Filamentous Desulfonema limicola and Desulfonema magnum.</title>
        <authorList>
            <person name="Schnaars V."/>
            <person name="Wohlbrand L."/>
            <person name="Scheve S."/>
            <person name="Hinrichs C."/>
            <person name="Reinhardt R."/>
            <person name="Rabus R."/>
        </authorList>
    </citation>
    <scope>NUCLEOTIDE SEQUENCE</scope>
    <source>
        <strain evidence="1">4be13</strain>
    </source>
</reference>
<name>A0A975BPK7_9BACT</name>
<dbReference type="Proteomes" id="UP000663722">
    <property type="component" value="Chromosome"/>
</dbReference>
<proteinExistence type="predicted"/>
<sequence length="119" mass="13827">MQLYEIIQKSELMSLLAVFSYVIANIKIRIEFCDEDYNSIIKFLTRIEQKACHSCESRNPLLPEARHLFSAFLTLDNQVSDPDRTKKPVIPAKAGIRFPQILRIRRQWIPAFAGMTEKT</sequence>
<dbReference type="AlphaFoldDB" id="A0A975BPK7"/>